<keyword evidence="4" id="KW-1185">Reference proteome</keyword>
<dbReference type="InterPro" id="IPR013094">
    <property type="entry name" value="AB_hydrolase_3"/>
</dbReference>
<dbReference type="EMBL" id="JBFCZG010000009">
    <property type="protein sequence ID" value="KAL3418248.1"/>
    <property type="molecule type" value="Genomic_DNA"/>
</dbReference>
<dbReference type="Pfam" id="PF07859">
    <property type="entry name" value="Abhydrolase_3"/>
    <property type="match status" value="1"/>
</dbReference>
<protein>
    <submittedName>
        <fullName evidence="3">Lipase 2</fullName>
    </submittedName>
</protein>
<dbReference type="Gene3D" id="3.40.50.1820">
    <property type="entry name" value="alpha/beta hydrolase"/>
    <property type="match status" value="1"/>
</dbReference>
<dbReference type="PANTHER" id="PTHR48081:SF8">
    <property type="entry name" value="ALPHA_BETA HYDROLASE FOLD-3 DOMAIN-CONTAINING PROTEIN-RELATED"/>
    <property type="match status" value="1"/>
</dbReference>
<evidence type="ECO:0000313" key="3">
    <source>
        <dbReference type="EMBL" id="KAL3418248.1"/>
    </source>
</evidence>
<dbReference type="Proteomes" id="UP001629113">
    <property type="component" value="Unassembled WGS sequence"/>
</dbReference>
<reference evidence="3 4" key="1">
    <citation type="submission" date="2024-06" db="EMBL/GenBank/DDBJ databases">
        <title>Complete genome of Phlyctema vagabunda strain 19-DSS-EL-015.</title>
        <authorList>
            <person name="Fiorenzani C."/>
        </authorList>
    </citation>
    <scope>NUCLEOTIDE SEQUENCE [LARGE SCALE GENOMIC DNA]</scope>
    <source>
        <strain evidence="3 4">19-DSS-EL-015</strain>
    </source>
</reference>
<evidence type="ECO:0000256" key="1">
    <source>
        <dbReference type="ARBA" id="ARBA00022801"/>
    </source>
</evidence>
<dbReference type="InterPro" id="IPR029058">
    <property type="entry name" value="AB_hydrolase_fold"/>
</dbReference>
<name>A0ABR4P4K7_9HELO</name>
<organism evidence="3 4">
    <name type="scientific">Phlyctema vagabunda</name>
    <dbReference type="NCBI Taxonomy" id="108571"/>
    <lineage>
        <taxon>Eukaryota</taxon>
        <taxon>Fungi</taxon>
        <taxon>Dikarya</taxon>
        <taxon>Ascomycota</taxon>
        <taxon>Pezizomycotina</taxon>
        <taxon>Leotiomycetes</taxon>
        <taxon>Helotiales</taxon>
        <taxon>Dermateaceae</taxon>
        <taxon>Phlyctema</taxon>
    </lineage>
</organism>
<accession>A0ABR4P4K7</accession>
<dbReference type="InterPro" id="IPR050300">
    <property type="entry name" value="GDXG_lipolytic_enzyme"/>
</dbReference>
<keyword evidence="1" id="KW-0378">Hydrolase</keyword>
<comment type="caution">
    <text evidence="3">The sequence shown here is derived from an EMBL/GenBank/DDBJ whole genome shotgun (WGS) entry which is preliminary data.</text>
</comment>
<feature type="domain" description="Alpha/beta hydrolase fold-3" evidence="2">
    <location>
        <begin position="67"/>
        <end position="279"/>
    </location>
</feature>
<gene>
    <name evidence="3" type="ORF">PVAG01_09964</name>
</gene>
<proteinExistence type="predicted"/>
<evidence type="ECO:0000259" key="2">
    <source>
        <dbReference type="Pfam" id="PF07859"/>
    </source>
</evidence>
<evidence type="ECO:0000313" key="4">
    <source>
        <dbReference type="Proteomes" id="UP001629113"/>
    </source>
</evidence>
<dbReference type="PANTHER" id="PTHR48081">
    <property type="entry name" value="AB HYDROLASE SUPERFAMILY PROTEIN C4A8.06C"/>
    <property type="match status" value="1"/>
</dbReference>
<dbReference type="SUPFAM" id="SSF53474">
    <property type="entry name" value="alpha/beta-Hydrolases"/>
    <property type="match status" value="1"/>
</dbReference>
<sequence>MGGQRPILVGEVTSMVTQYNGIGAMLGPQWGPPSGAVQSRDEQINEHVTVRVYTPNGAEGERLPLGVYFHGGGYIAGNLEFEDPICRIIAENTPCIVVAVDYRLAPGFKLPTGINDGYDAFLWAHEKAGLLGADPNKVFSVGGSAGGGLALSVADKLIREGRRDLIKGVVALNPITTHFDNPPEKYKDIYTSCVENATGVPIIDLHCMNVSYESSAAQPTDATVFVSISPNLTSYPPIYIATCEKDILRDDGIVLEHMLQDAGVKTKRDHYIGFPHYFFVFPSLPTGKLFLQNVVKGVRFVLGTE</sequence>